<keyword evidence="8" id="KW-0969">Cilium</keyword>
<keyword evidence="5" id="KW-0964">Secreted</keyword>
<sequence>MASVTAQGIGSGLDISGLVSQLVEAERAPQANRLAGKEARIQARLSAFGSLKSALDTFKNSLSALKNAETFSKRSATVGDKDIFTASVNDTAVAGNYSVSVEQLATRHKIASAAYADSATSVGTGTLQFTVNGESFSIDVEAGSDSLASIRDAVNSAEDNVGVTATIVNDQDGAHLVFSSNNSGVENEMTIAVTTDGGDTGDLTQLAFDPNAVSNPMTEKVEALDSIVDVDGFTQSSPNLVVEDMIEGVTLNLVKAQPGEKIELSVALDTASVKKSIESFVTNYNKLVTTLNDLTAFDPEANTAGLLQGDSTTRGIAQSIRQEIGVIVDGVGSDINSLAQLGITTGDKGKLKIDSDILTDRINNNFGEIGDVFSSESGYAVRFDALISGLTQSGGIIASRTDGLESQIDRIGDQREVLNRRVAAIEARYFAQFTALDSLLGQLTSTGDFLNQQLANLPGIVRNKD</sequence>
<dbReference type="RefSeq" id="WP_168449317.1">
    <property type="nucleotide sequence ID" value="NZ_JAAWWK010000002.1"/>
</dbReference>
<dbReference type="InterPro" id="IPR010809">
    <property type="entry name" value="FliD_C"/>
</dbReference>
<evidence type="ECO:0000256" key="3">
    <source>
        <dbReference type="ARBA" id="ARBA00023054"/>
    </source>
</evidence>
<evidence type="ECO:0000256" key="1">
    <source>
        <dbReference type="ARBA" id="ARBA00009764"/>
    </source>
</evidence>
<evidence type="ECO:0000256" key="5">
    <source>
        <dbReference type="RuleBase" id="RU362066"/>
    </source>
</evidence>
<dbReference type="Proteomes" id="UP000765845">
    <property type="component" value="Unassembled WGS sequence"/>
</dbReference>
<keyword evidence="8" id="KW-0282">Flagellum</keyword>
<keyword evidence="8" id="KW-0966">Cell projection</keyword>
<reference evidence="8 9" key="1">
    <citation type="submission" date="2020-04" db="EMBL/GenBank/DDBJ databases">
        <authorList>
            <person name="Yoon J."/>
        </authorList>
    </citation>
    <scope>NUCLEOTIDE SEQUENCE [LARGE SCALE GENOMIC DNA]</scope>
    <source>
        <strain evidence="8 9">KMU-166</strain>
    </source>
</reference>
<evidence type="ECO:0000256" key="2">
    <source>
        <dbReference type="ARBA" id="ARBA00011255"/>
    </source>
</evidence>
<comment type="function">
    <text evidence="5">Required for morphogenesis and for the elongation of the flagellar filament by facilitating polymerization of the flagellin monomers at the tip of growing filament. Forms a capping structure, which prevents flagellin subunits (transported through the central channel of the flagellum) from leaking out without polymerization at the distal end.</text>
</comment>
<dbReference type="InterPro" id="IPR010810">
    <property type="entry name" value="Flagellin_hook_IN_motif"/>
</dbReference>
<dbReference type="Pfam" id="PF07195">
    <property type="entry name" value="FliD_C"/>
    <property type="match status" value="1"/>
</dbReference>
<feature type="domain" description="Flagellar hook-associated protein 2 C-terminal" evidence="7">
    <location>
        <begin position="224"/>
        <end position="444"/>
    </location>
</feature>
<proteinExistence type="inferred from homology"/>
<evidence type="ECO:0000259" key="6">
    <source>
        <dbReference type="Pfam" id="PF02465"/>
    </source>
</evidence>
<comment type="subunit">
    <text evidence="2 5">Homopentamer.</text>
</comment>
<protein>
    <recommendedName>
        <fullName evidence="5">Flagellar hook-associated protein 2</fullName>
        <shortName evidence="5">HAP2</shortName>
    </recommendedName>
    <alternativeName>
        <fullName evidence="5">Flagellar cap protein</fullName>
    </alternativeName>
</protein>
<dbReference type="Pfam" id="PF07196">
    <property type="entry name" value="Flagellin_IN"/>
    <property type="match status" value="1"/>
</dbReference>
<gene>
    <name evidence="8" type="primary">fliD</name>
    <name evidence="8" type="ORF">HCU74_04945</name>
</gene>
<dbReference type="InterPro" id="IPR003481">
    <property type="entry name" value="FliD_N"/>
</dbReference>
<name>A0ABX1GCU5_9GAMM</name>
<feature type="domain" description="Flagellar hook-associated protein 2 N-terminal" evidence="6">
    <location>
        <begin position="11"/>
        <end position="108"/>
    </location>
</feature>
<dbReference type="Pfam" id="PF02465">
    <property type="entry name" value="FliD_N"/>
    <property type="match status" value="1"/>
</dbReference>
<comment type="caution">
    <text evidence="8">The sequence shown here is derived from an EMBL/GenBank/DDBJ whole genome shotgun (WGS) entry which is preliminary data.</text>
</comment>
<evidence type="ECO:0000313" key="9">
    <source>
        <dbReference type="Proteomes" id="UP000765845"/>
    </source>
</evidence>
<comment type="subcellular location">
    <subcellularLocation>
        <location evidence="5">Secreted</location>
    </subcellularLocation>
    <subcellularLocation>
        <location evidence="5">Bacterial flagellum</location>
    </subcellularLocation>
</comment>
<organism evidence="8 9">
    <name type="scientific">Spongiibacter thalassae</name>
    <dbReference type="NCBI Taxonomy" id="2721624"/>
    <lineage>
        <taxon>Bacteria</taxon>
        <taxon>Pseudomonadati</taxon>
        <taxon>Pseudomonadota</taxon>
        <taxon>Gammaproteobacteria</taxon>
        <taxon>Cellvibrionales</taxon>
        <taxon>Spongiibacteraceae</taxon>
        <taxon>Spongiibacter</taxon>
    </lineage>
</organism>
<keyword evidence="3" id="KW-0175">Coiled coil</keyword>
<keyword evidence="4 5" id="KW-0975">Bacterial flagellum</keyword>
<dbReference type="InterPro" id="IPR040026">
    <property type="entry name" value="FliD"/>
</dbReference>
<dbReference type="PANTHER" id="PTHR30288">
    <property type="entry name" value="FLAGELLAR CAP/ASSEMBLY PROTEIN FLID"/>
    <property type="match status" value="1"/>
</dbReference>
<comment type="similarity">
    <text evidence="1 5">Belongs to the FliD family.</text>
</comment>
<evidence type="ECO:0000313" key="8">
    <source>
        <dbReference type="EMBL" id="NKI16766.1"/>
    </source>
</evidence>
<evidence type="ECO:0000256" key="4">
    <source>
        <dbReference type="ARBA" id="ARBA00023143"/>
    </source>
</evidence>
<keyword evidence="9" id="KW-1185">Reference proteome</keyword>
<accession>A0ABX1GCU5</accession>
<dbReference type="EMBL" id="JAAWWK010000002">
    <property type="protein sequence ID" value="NKI16766.1"/>
    <property type="molecule type" value="Genomic_DNA"/>
</dbReference>
<dbReference type="PANTHER" id="PTHR30288:SF0">
    <property type="entry name" value="FLAGELLAR HOOK-ASSOCIATED PROTEIN 2"/>
    <property type="match status" value="1"/>
</dbReference>
<evidence type="ECO:0000259" key="7">
    <source>
        <dbReference type="Pfam" id="PF07195"/>
    </source>
</evidence>